<feature type="compositionally biased region" description="Polar residues" evidence="4">
    <location>
        <begin position="1819"/>
        <end position="1830"/>
    </location>
</feature>
<feature type="region of interest" description="Disordered" evidence="4">
    <location>
        <begin position="521"/>
        <end position="556"/>
    </location>
</feature>
<dbReference type="InterPro" id="IPR035965">
    <property type="entry name" value="PAS-like_dom_sf"/>
</dbReference>
<feature type="coiled-coil region" evidence="3">
    <location>
        <begin position="313"/>
        <end position="340"/>
    </location>
</feature>
<dbReference type="CDD" id="cd00130">
    <property type="entry name" value="PAS"/>
    <property type="match status" value="1"/>
</dbReference>
<reference evidence="8" key="1">
    <citation type="submission" date="2022-06" db="EMBL/GenBank/DDBJ databases">
        <authorList>
            <consortium name="SYNGENTA / RWTH Aachen University"/>
        </authorList>
    </citation>
    <scope>NUCLEOTIDE SEQUENCE</scope>
</reference>
<feature type="modified residue" description="4-aspartylphosphate" evidence="2">
    <location>
        <position position="1225"/>
    </location>
</feature>
<feature type="region of interest" description="Disordered" evidence="4">
    <location>
        <begin position="61"/>
        <end position="120"/>
    </location>
</feature>
<dbReference type="SMART" id="SM00387">
    <property type="entry name" value="HATPase_c"/>
    <property type="match status" value="1"/>
</dbReference>
<dbReference type="InterPro" id="IPR000014">
    <property type="entry name" value="PAS"/>
</dbReference>
<dbReference type="SUPFAM" id="SSF55874">
    <property type="entry name" value="ATPase domain of HSP90 chaperone/DNA topoisomerase II/histidine kinase"/>
    <property type="match status" value="2"/>
</dbReference>
<dbReference type="SMART" id="SM00448">
    <property type="entry name" value="REC"/>
    <property type="match status" value="2"/>
</dbReference>
<feature type="coiled-coil region" evidence="3">
    <location>
        <begin position="1431"/>
        <end position="1461"/>
    </location>
</feature>
<sequence length="1949" mass="217463">MSSSKTAIPPTLDRSSLTNASNSENLTTTSEASNLHTLQNSRYSLSLPCLLEFELSKLSDEPKSQIMEPSSIEPIANPNNPSAISPPEILRPGKSTNRRQEVNRSNTGSSAFSIPICPPQQSSHFHNKKFINFINREASETKNEKEHASDLTRSSSSSSSSSPLETILHPALRSFFYLSPQAIFVIPAKPLWYAISRRRCLGKAEDPEEHGAFSKSNPGDFDGICASLMEDNFYPLSNRNGPEIGASCNLSELLRPKYVNPVAKEIACKALELNPKGINPCDSWDLMKLLARQDLSRWLLWIKEVLDSHDRSKSLFQTEIQTAEKRMENLQSLKKKRLMQLDRTTINHEASPDPSTKLTKRSLGVLMTATIYDSSACEGNLNPLRSKEPSENEFIVFSSVVLRRQDERKEDTFNYNFTKWEGEGQVAKSHHKSQYDPTTSNNALKHTSSKSKLCNRSTDKASISRSKAFATNSDLHRSMNNLGQAISPLDSTSKLLCSEKKDSHCRFDQAKCSSWARTIDPRPMRKNKKNRNDGCTIGTPGGQSIPSPGNDSNCSQETEVDYFGVHRKKVSTDTRNVIEPAIFSSPARLYQFPINNRGGESELSNKHKPTVDVKPKFPEIMKRSSQDSTIRRNCSSKSSSTSSLRTVNSAEFCLESFCKSLMITPMGHIIREFDWGKTPIGPIESWSTTLKSMVGLILSSPYRTRLWADLGEVADSVLQGETYTVYDSLLFFDRDPDNPQGIRKEECYHSFRVISERRLRTLRDLVQISLVSKTQTSYKEGCLEVLSKNPYDLPFAIMYTCENKNRSKVTSNTADGSKRKLPAGKAELQLRLAGTIGVPPGHPSTPEILNIIIPVLNQNTHSGASLGPNSPSTSSAASQQTVIIDAPDDRNDIWSLKEACTCGKPIYIADLGGRAKGFDLRGWNDEPSSAVVMPLSTSESTPPLAIFVFGISPRLYWSEAYALFLNLLTRQLSTGLSAAIGHEEERNTQRLINLVNQLLDLSRFEAGKMAARFRKTDISKFTAGLVALFRSEMLKCALNLWSCHFRFHRVENTERKAEGTGIGLALVQDIVKLHHGRLEVESEVDQGSKFTVAFQLGNEHLPAELIEHVSETKLEIINDRVMNSNARRWMLGDIEPSQNTAMIESPSASEVSSSRGSWDSLTSFVAQESVLSTVGSSILIADDNSDMRRFLMSVLSRYFVVKEASNGLEAFRLAKVHQPDLVLTDVMMPGIDGFQLLKKLKEDSETAGISVILLSACAGSENRIEGLSQGADDYLVKPFEAKELVARINTHLQQCKLRQRLESAVVHRTELLQENEQKYRDLYHTFEAISMLSPVGIIKLDICGRITFSNNSFHSQCSLSTDNTIEDWIDQIFLEDKGRMKQRFDDMFRRRQPTKGEFRWKNGSWCLYELTPYYQEDDQFFGFLGSTTDVSDRKEAERKQLEAAEARARDAEESKRQQEAFIDMTSHEIRNPLHGIHQAADLVHSSLKLLQQSADDNDCIKGEELERFRLEIEEDIDAIESIQLCASHQSRIADDIINVSKLSMGLLTTVKTEFDLVDRVREVLSMYYIEAQQKGVDLELQTGHGVGSSEYICADPNRLAQVTINFLSNALRYASNSDGQRKVTVKVDIFTSCPEPQPDGRRIGNLRPLQAEPGNEMVFAQVAVQDTARGLSAEELAKLFARFAQANPTQDQYGGSGLGLYVSHRLIENHGGFIEVVSTKGVGSIFSFVIPAKKGREKSHSDEPPRSSSRRGFARSIKQHEAPEMRPASTLLPAGSMPLSGALNRYPSPDGQKNHSFQKHLRRKTMSNSSLSSRKINSEASVQTSPPYDLTSSMSKAAHVLVVIKRQLTLKGYAVSVAMDGRKALDVLYADGSESSRLSLIDIVLMDIQMPVMSGLEAIAELRKAEKSGNIRKRYPVIAVTGNARKEQMEQCLESGFDSVRSNDNKCYY</sequence>
<comment type="caution">
    <text evidence="8">The sequence shown here is derived from an EMBL/GenBank/DDBJ whole genome shotgun (WGS) entry which is preliminary data.</text>
</comment>
<dbReference type="EMBL" id="CALTRL010006058">
    <property type="protein sequence ID" value="CAH7689279.1"/>
    <property type="molecule type" value="Genomic_DNA"/>
</dbReference>
<accession>A0AAV0BUI8</accession>
<feature type="compositionally biased region" description="Polar residues" evidence="4">
    <location>
        <begin position="542"/>
        <end position="556"/>
    </location>
</feature>
<feature type="compositionally biased region" description="Polar residues" evidence="4">
    <location>
        <begin position="103"/>
        <end position="112"/>
    </location>
</feature>
<dbReference type="SUPFAM" id="SSF47384">
    <property type="entry name" value="Homodimeric domain of signal transducing histidine kinase"/>
    <property type="match status" value="1"/>
</dbReference>
<keyword evidence="9" id="KW-1185">Reference proteome</keyword>
<dbReference type="PRINTS" id="PR00344">
    <property type="entry name" value="BCTRLSENSOR"/>
</dbReference>
<dbReference type="PROSITE" id="PS50110">
    <property type="entry name" value="RESPONSE_REGULATORY"/>
    <property type="match status" value="2"/>
</dbReference>
<dbReference type="InterPro" id="IPR036890">
    <property type="entry name" value="HATPase_C_sf"/>
</dbReference>
<dbReference type="CDD" id="cd17546">
    <property type="entry name" value="REC_hyHK_CKI1_RcsC-like"/>
    <property type="match status" value="1"/>
</dbReference>
<dbReference type="PROSITE" id="PS50113">
    <property type="entry name" value="PAC"/>
    <property type="match status" value="1"/>
</dbReference>
<gene>
    <name evidence="8" type="ORF">PPACK8108_LOCUS24322</name>
</gene>
<evidence type="ECO:0000259" key="6">
    <source>
        <dbReference type="PROSITE" id="PS50110"/>
    </source>
</evidence>
<dbReference type="InterPro" id="IPR003594">
    <property type="entry name" value="HATPase_dom"/>
</dbReference>
<evidence type="ECO:0000256" key="1">
    <source>
        <dbReference type="ARBA" id="ARBA00022553"/>
    </source>
</evidence>
<dbReference type="SUPFAM" id="SSF52172">
    <property type="entry name" value="CheY-like"/>
    <property type="match status" value="2"/>
</dbReference>
<proteinExistence type="predicted"/>
<dbReference type="Pfam" id="PF02518">
    <property type="entry name" value="HATPase_c"/>
    <property type="match status" value="2"/>
</dbReference>
<feature type="compositionally biased region" description="Low complexity" evidence="4">
    <location>
        <begin position="69"/>
        <end position="88"/>
    </location>
</feature>
<dbReference type="InterPro" id="IPR003661">
    <property type="entry name" value="HisK_dim/P_dom"/>
</dbReference>
<dbReference type="GO" id="GO:0000155">
    <property type="term" value="F:phosphorelay sensor kinase activity"/>
    <property type="evidence" value="ECO:0007669"/>
    <property type="project" value="InterPro"/>
</dbReference>
<name>A0AAV0BUI8_PHAPC</name>
<dbReference type="Gene3D" id="1.10.287.130">
    <property type="match status" value="1"/>
</dbReference>
<feature type="domain" description="Response regulatory" evidence="6">
    <location>
        <begin position="1830"/>
        <end position="1949"/>
    </location>
</feature>
<evidence type="ECO:0000256" key="4">
    <source>
        <dbReference type="SAM" id="MobiDB-lite"/>
    </source>
</evidence>
<dbReference type="Gene3D" id="3.40.50.2300">
    <property type="match status" value="2"/>
</dbReference>
<keyword evidence="1 2" id="KW-0597">Phosphoprotein</keyword>
<dbReference type="PROSITE" id="PS50109">
    <property type="entry name" value="HIS_KIN"/>
    <property type="match status" value="1"/>
</dbReference>
<evidence type="ECO:0000256" key="2">
    <source>
        <dbReference type="PROSITE-ProRule" id="PRU00169"/>
    </source>
</evidence>
<feature type="compositionally biased region" description="Basic and acidic residues" evidence="4">
    <location>
        <begin position="140"/>
        <end position="150"/>
    </location>
</feature>
<feature type="compositionally biased region" description="Basic residues" evidence="4">
    <location>
        <begin position="1796"/>
        <end position="1805"/>
    </location>
</feature>
<dbReference type="InterPro" id="IPR011006">
    <property type="entry name" value="CheY-like_superfamily"/>
</dbReference>
<feature type="compositionally biased region" description="Polar residues" evidence="4">
    <location>
        <begin position="13"/>
        <end position="33"/>
    </location>
</feature>
<feature type="compositionally biased region" description="Polar residues" evidence="4">
    <location>
        <begin position="435"/>
        <end position="459"/>
    </location>
</feature>
<feature type="modified residue" description="4-aspartylphosphate" evidence="2">
    <location>
        <position position="1887"/>
    </location>
</feature>
<evidence type="ECO:0000313" key="9">
    <source>
        <dbReference type="Proteomes" id="UP001153365"/>
    </source>
</evidence>
<dbReference type="CDD" id="cd00082">
    <property type="entry name" value="HisKA"/>
    <property type="match status" value="1"/>
</dbReference>
<evidence type="ECO:0000259" key="5">
    <source>
        <dbReference type="PROSITE" id="PS50109"/>
    </source>
</evidence>
<evidence type="ECO:0000313" key="8">
    <source>
        <dbReference type="EMBL" id="CAH7689279.1"/>
    </source>
</evidence>
<dbReference type="SUPFAM" id="SSF55785">
    <property type="entry name" value="PYP-like sensor domain (PAS domain)"/>
    <property type="match status" value="1"/>
</dbReference>
<feature type="domain" description="PAC" evidence="7">
    <location>
        <begin position="1382"/>
        <end position="1442"/>
    </location>
</feature>
<dbReference type="PANTHER" id="PTHR43547">
    <property type="entry name" value="TWO-COMPONENT HISTIDINE KINASE"/>
    <property type="match status" value="1"/>
</dbReference>
<dbReference type="InterPro" id="IPR036097">
    <property type="entry name" value="HisK_dim/P_sf"/>
</dbReference>
<feature type="domain" description="Histidine kinase" evidence="5">
    <location>
        <begin position="1464"/>
        <end position="1734"/>
    </location>
</feature>
<dbReference type="InterPro" id="IPR001789">
    <property type="entry name" value="Sig_transdc_resp-reg_receiver"/>
</dbReference>
<dbReference type="Pfam" id="PF00072">
    <property type="entry name" value="Response_reg"/>
    <property type="match status" value="2"/>
</dbReference>
<keyword evidence="3" id="KW-0175">Coiled coil</keyword>
<organism evidence="8 9">
    <name type="scientific">Phakopsora pachyrhizi</name>
    <name type="common">Asian soybean rust disease fungus</name>
    <dbReference type="NCBI Taxonomy" id="170000"/>
    <lineage>
        <taxon>Eukaryota</taxon>
        <taxon>Fungi</taxon>
        <taxon>Dikarya</taxon>
        <taxon>Basidiomycota</taxon>
        <taxon>Pucciniomycotina</taxon>
        <taxon>Pucciniomycetes</taxon>
        <taxon>Pucciniales</taxon>
        <taxon>Phakopsoraceae</taxon>
        <taxon>Phakopsora</taxon>
    </lineage>
</organism>
<dbReference type="Gene3D" id="3.30.565.10">
    <property type="entry name" value="Histidine kinase-like ATPase, C-terminal domain"/>
    <property type="match status" value="2"/>
</dbReference>
<feature type="region of interest" description="Disordered" evidence="4">
    <location>
        <begin position="1734"/>
        <end position="1830"/>
    </location>
</feature>
<dbReference type="InterPro" id="IPR004358">
    <property type="entry name" value="Sig_transdc_His_kin-like_C"/>
</dbReference>
<dbReference type="InterPro" id="IPR000700">
    <property type="entry name" value="PAS-assoc_C"/>
</dbReference>
<dbReference type="InterPro" id="IPR005467">
    <property type="entry name" value="His_kinase_dom"/>
</dbReference>
<feature type="region of interest" description="Disordered" evidence="4">
    <location>
        <begin position="140"/>
        <end position="163"/>
    </location>
</feature>
<dbReference type="PANTHER" id="PTHR43547:SF2">
    <property type="entry name" value="HYBRID SIGNAL TRANSDUCTION HISTIDINE KINASE C"/>
    <property type="match status" value="1"/>
</dbReference>
<feature type="region of interest" description="Disordered" evidence="4">
    <location>
        <begin position="1"/>
        <end position="33"/>
    </location>
</feature>
<protein>
    <submittedName>
        <fullName evidence="8">Expressed protein</fullName>
    </submittedName>
</protein>
<dbReference type="SMART" id="SM00388">
    <property type="entry name" value="HisKA"/>
    <property type="match status" value="1"/>
</dbReference>
<evidence type="ECO:0000259" key="7">
    <source>
        <dbReference type="PROSITE" id="PS50113"/>
    </source>
</evidence>
<evidence type="ECO:0000256" key="3">
    <source>
        <dbReference type="SAM" id="Coils"/>
    </source>
</evidence>
<feature type="domain" description="Response regulatory" evidence="6">
    <location>
        <begin position="1177"/>
        <end position="1292"/>
    </location>
</feature>
<dbReference type="NCBIfam" id="TIGR00229">
    <property type="entry name" value="sensory_box"/>
    <property type="match status" value="1"/>
</dbReference>
<dbReference type="Gene3D" id="3.30.450.20">
    <property type="entry name" value="PAS domain"/>
    <property type="match status" value="1"/>
</dbReference>
<dbReference type="Proteomes" id="UP001153365">
    <property type="component" value="Unassembled WGS sequence"/>
</dbReference>
<feature type="region of interest" description="Disordered" evidence="4">
    <location>
        <begin position="428"/>
        <end position="459"/>
    </location>
</feature>